<reference evidence="1" key="1">
    <citation type="submission" date="2020-09" db="EMBL/GenBank/DDBJ databases">
        <title>Desulfogranum mesoprofundum gen. nov., sp. nov., a novel mesophilic, sulfate-reducing chemolithoautotroph isolated from a deep-sea hydrothermal vent chimney in the Suiyo Seamount.</title>
        <authorList>
            <person name="Hashimoto Y."/>
            <person name="Nakagawa S."/>
        </authorList>
    </citation>
    <scope>NUCLEOTIDE SEQUENCE</scope>
    <source>
        <strain evidence="1">KT2</strain>
    </source>
</reference>
<name>A0A8D5FJX8_9BACT</name>
<dbReference type="KEGG" id="dbk:DGMP_26440"/>
<keyword evidence="2" id="KW-1185">Reference proteome</keyword>
<dbReference type="CDD" id="cd13520">
    <property type="entry name" value="PBP2_TAXI_TRAP"/>
    <property type="match status" value="1"/>
</dbReference>
<dbReference type="AlphaFoldDB" id="A0A8D5FJX8"/>
<dbReference type="PANTHER" id="PTHR42941">
    <property type="entry name" value="SLL1037 PROTEIN"/>
    <property type="match status" value="1"/>
</dbReference>
<organism evidence="1 2">
    <name type="scientific">Desulfomarina profundi</name>
    <dbReference type="NCBI Taxonomy" id="2772557"/>
    <lineage>
        <taxon>Bacteria</taxon>
        <taxon>Pseudomonadati</taxon>
        <taxon>Thermodesulfobacteriota</taxon>
        <taxon>Desulfobulbia</taxon>
        <taxon>Desulfobulbales</taxon>
        <taxon>Desulfobulbaceae</taxon>
        <taxon>Desulfomarina</taxon>
    </lineage>
</organism>
<proteinExistence type="predicted"/>
<dbReference type="Pfam" id="PF16868">
    <property type="entry name" value="NMT1_3"/>
    <property type="match status" value="1"/>
</dbReference>
<evidence type="ECO:0000313" key="1">
    <source>
        <dbReference type="EMBL" id="BCL61951.1"/>
    </source>
</evidence>
<evidence type="ECO:0000313" key="2">
    <source>
        <dbReference type="Proteomes" id="UP000826725"/>
    </source>
</evidence>
<dbReference type="EMBL" id="AP024086">
    <property type="protein sequence ID" value="BCL61951.1"/>
    <property type="molecule type" value="Genomic_DNA"/>
</dbReference>
<sequence>MGIALATLTKVKLEPKYKISLSAISSAGSGENLKLLRENEAQFAILQGLYGAWAWNGSGELQLIGPQKHLRSITMLWQNVEHFAIQSDLVRTGTAADLKMLKGKRFSIGRKNSGTEGSGRHILRSLGFQPDRDFVLVNIGYGESAESLQNGTIEGMNIPAGLPVGAITRAFAALGKDITILDFTAEQLRAINRGYNLWSPYTIPANTYPGQDYEIHTISQPNFLAVRADVDDDAVYRIVKIIYENLKFLSNIHPATMDMDIRKAVKGLPFPLHPGAARFYREQGITLPDRLITK</sequence>
<dbReference type="NCBIfam" id="TIGR02122">
    <property type="entry name" value="TRAP_TAXI"/>
    <property type="match status" value="1"/>
</dbReference>
<accession>A0A8D5FJX8</accession>
<dbReference type="PANTHER" id="PTHR42941:SF1">
    <property type="entry name" value="SLL1037 PROTEIN"/>
    <property type="match status" value="1"/>
</dbReference>
<protein>
    <submittedName>
        <fullName evidence="1">C4-dicarboxylate ABC transporter substrate-binding protein</fullName>
    </submittedName>
</protein>
<dbReference type="InterPro" id="IPR011852">
    <property type="entry name" value="TRAP_TAXI"/>
</dbReference>
<dbReference type="Proteomes" id="UP000826725">
    <property type="component" value="Chromosome"/>
</dbReference>
<gene>
    <name evidence="1" type="ORF">DGMP_26440</name>
</gene>